<evidence type="ECO:0000259" key="2">
    <source>
        <dbReference type="Pfam" id="PF13635"/>
    </source>
</evidence>
<dbReference type="SUPFAM" id="SSF52540">
    <property type="entry name" value="P-loop containing nucleoside triphosphate hydrolases"/>
    <property type="match status" value="1"/>
</dbReference>
<dbReference type="InterPro" id="IPR025420">
    <property type="entry name" value="DUF4143"/>
</dbReference>
<name>A0ABX7WYW4_9GAMM</name>
<proteinExistence type="predicted"/>
<evidence type="ECO:0000259" key="1">
    <source>
        <dbReference type="Pfam" id="PF13173"/>
    </source>
</evidence>
<dbReference type="PANTHER" id="PTHR33295:SF8">
    <property type="entry name" value="AAA+ ATPASE DOMAIN-CONTAINING PROTEIN"/>
    <property type="match status" value="1"/>
</dbReference>
<dbReference type="InterPro" id="IPR027417">
    <property type="entry name" value="P-loop_NTPase"/>
</dbReference>
<evidence type="ECO:0000313" key="3">
    <source>
        <dbReference type="EMBL" id="QTR48874.1"/>
    </source>
</evidence>
<dbReference type="EMBL" id="CP072800">
    <property type="protein sequence ID" value="QTR48874.1"/>
    <property type="molecule type" value="Genomic_DNA"/>
</dbReference>
<dbReference type="PANTHER" id="PTHR33295">
    <property type="entry name" value="ATPASE"/>
    <property type="match status" value="1"/>
</dbReference>
<dbReference type="Proteomes" id="UP000672027">
    <property type="component" value="Chromosome"/>
</dbReference>
<gene>
    <name evidence="3" type="ORF">J8380_11340</name>
</gene>
<feature type="domain" description="DUF4143" evidence="2">
    <location>
        <begin position="232"/>
        <end position="381"/>
    </location>
</feature>
<feature type="domain" description="AAA" evidence="1">
    <location>
        <begin position="37"/>
        <end position="171"/>
    </location>
</feature>
<accession>A0ABX7WYW4</accession>
<dbReference type="RefSeq" id="WP_210225751.1">
    <property type="nucleotide sequence ID" value="NZ_CP072800.1"/>
</dbReference>
<dbReference type="Pfam" id="PF13635">
    <property type="entry name" value="DUF4143"/>
    <property type="match status" value="1"/>
</dbReference>
<keyword evidence="4" id="KW-1185">Reference proteome</keyword>
<reference evidence="3 4" key="1">
    <citation type="submission" date="2021-04" db="EMBL/GenBank/DDBJ databases">
        <title>Genomics, taxonomy and metabolism of representatives of sulfur bacteria of the genus Thiothrix: Thiothrix fructosivorans QT, Thiothrix unzii A1T and three new species, Thiothrix subterranea sp. nov., Thiothrix litoralis sp. nov. and 'Candidatus Thiothrix anitrata' sp. nov.</title>
        <authorList>
            <person name="Ravin N.V."/>
            <person name="Smolyakov D."/>
            <person name="Rudenko T.S."/>
            <person name="Mardanov A.V."/>
            <person name="Beletsky A.V."/>
            <person name="Markov N.D."/>
            <person name="Fomenkov A.I."/>
            <person name="Roberts R.J."/>
            <person name="Karnachuk O.V."/>
            <person name="Novikov A."/>
            <person name="Grabovich M.Y."/>
        </authorList>
    </citation>
    <scope>NUCLEOTIDE SEQUENCE [LARGE SCALE GENOMIC DNA]</scope>
    <source>
        <strain evidence="3 4">A52</strain>
    </source>
</reference>
<dbReference type="InterPro" id="IPR041682">
    <property type="entry name" value="AAA_14"/>
</dbReference>
<keyword evidence="3" id="KW-0547">Nucleotide-binding</keyword>
<organism evidence="3 4">
    <name type="scientific">Candidatus Thiothrix anitrata</name>
    <dbReference type="NCBI Taxonomy" id="2823902"/>
    <lineage>
        <taxon>Bacteria</taxon>
        <taxon>Pseudomonadati</taxon>
        <taxon>Pseudomonadota</taxon>
        <taxon>Gammaproteobacteria</taxon>
        <taxon>Thiotrichales</taxon>
        <taxon>Thiotrichaceae</taxon>
        <taxon>Thiothrix</taxon>
    </lineage>
</organism>
<protein>
    <submittedName>
        <fullName evidence="3">ATP-binding protein</fullName>
    </submittedName>
</protein>
<sequence length="438" mass="49662">MEKQYRAVIRQKIVDSIATSPPPLTHRDVWLPQVRGKATAVIGMRRAGKTSLLWQILRERLASGTPREGLLYFSFEDERLAGLQASDLDLLVETYYALYPDWRDQRRAVFFLDEIQLVAGWELFARRLLDSENIELFLSGSSARLLSREVATSMRGRAMEAVVLPFSFRESLRHQGVEPTGNVTQLPKAVRSMLAKHLLTYLHEGGFPEAQGLDVRNRVELLKGYVDLVLLRDVIERHAVAQPLALRWMVRQLLGNAGSLFSINKFHADMKSQGINVGKDTLYSYLDHLEDAFLVRAVNLASDSEARRRVHPRKIYPIDTGLIPIFDRSGKANLGHALETLVLHELDRRGAELGYVRMVDGFEVDFLARYPDGHSELIQVCTHLDAPETAHREIRALQHAASDYPDAQQLLLVLERPALLDLPHDISLITAQEWLLMA</sequence>
<dbReference type="GO" id="GO:0005524">
    <property type="term" value="F:ATP binding"/>
    <property type="evidence" value="ECO:0007669"/>
    <property type="project" value="UniProtKB-KW"/>
</dbReference>
<dbReference type="Gene3D" id="1.10.10.10">
    <property type="entry name" value="Winged helix-like DNA-binding domain superfamily/Winged helix DNA-binding domain"/>
    <property type="match status" value="1"/>
</dbReference>
<keyword evidence="3" id="KW-0067">ATP-binding</keyword>
<evidence type="ECO:0000313" key="4">
    <source>
        <dbReference type="Proteomes" id="UP000672027"/>
    </source>
</evidence>
<dbReference type="InterPro" id="IPR036388">
    <property type="entry name" value="WH-like_DNA-bd_sf"/>
</dbReference>
<dbReference type="Pfam" id="PF13173">
    <property type="entry name" value="AAA_14"/>
    <property type="match status" value="1"/>
</dbReference>